<dbReference type="AlphaFoldDB" id="A0A803LWG5"/>
<evidence type="ECO:0000313" key="3">
    <source>
        <dbReference type="Proteomes" id="UP000596660"/>
    </source>
</evidence>
<accession>A0A803LWG5</accession>
<name>A0A803LWG5_CHEQI</name>
<reference evidence="2" key="1">
    <citation type="journal article" date="2017" name="Nature">
        <title>The genome of Chenopodium quinoa.</title>
        <authorList>
            <person name="Jarvis D.E."/>
            <person name="Ho Y.S."/>
            <person name="Lightfoot D.J."/>
            <person name="Schmoeckel S.M."/>
            <person name="Li B."/>
            <person name="Borm T.J.A."/>
            <person name="Ohyanagi H."/>
            <person name="Mineta K."/>
            <person name="Michell C.T."/>
            <person name="Saber N."/>
            <person name="Kharbatia N.M."/>
            <person name="Rupper R.R."/>
            <person name="Sharp A.R."/>
            <person name="Dally N."/>
            <person name="Boughton B.A."/>
            <person name="Woo Y.H."/>
            <person name="Gao G."/>
            <person name="Schijlen E.G.W.M."/>
            <person name="Guo X."/>
            <person name="Momin A.A."/>
            <person name="Negrao S."/>
            <person name="Al-Babili S."/>
            <person name="Gehring C."/>
            <person name="Roessner U."/>
            <person name="Jung C."/>
            <person name="Murphy K."/>
            <person name="Arold S.T."/>
            <person name="Gojobori T."/>
            <person name="van der Linden C.G."/>
            <person name="van Loo E.N."/>
            <person name="Jellen E.N."/>
            <person name="Maughan P.J."/>
            <person name="Tester M."/>
        </authorList>
    </citation>
    <scope>NUCLEOTIDE SEQUENCE [LARGE SCALE GENOMIC DNA]</scope>
    <source>
        <strain evidence="2">cv. PI 614886</strain>
    </source>
</reference>
<protein>
    <submittedName>
        <fullName evidence="2">Uncharacterized protein</fullName>
    </submittedName>
</protein>
<keyword evidence="3" id="KW-1185">Reference proteome</keyword>
<dbReference type="Proteomes" id="UP000596660">
    <property type="component" value="Unplaced"/>
</dbReference>
<feature type="compositionally biased region" description="Low complexity" evidence="1">
    <location>
        <begin position="12"/>
        <end position="33"/>
    </location>
</feature>
<evidence type="ECO:0000256" key="1">
    <source>
        <dbReference type="SAM" id="MobiDB-lite"/>
    </source>
</evidence>
<proteinExistence type="predicted"/>
<dbReference type="EnsemblPlants" id="AUR62019816-RA">
    <property type="protein sequence ID" value="AUR62019816-RA:cds"/>
    <property type="gene ID" value="AUR62019816"/>
</dbReference>
<organism evidence="2 3">
    <name type="scientific">Chenopodium quinoa</name>
    <name type="common">Quinoa</name>
    <dbReference type="NCBI Taxonomy" id="63459"/>
    <lineage>
        <taxon>Eukaryota</taxon>
        <taxon>Viridiplantae</taxon>
        <taxon>Streptophyta</taxon>
        <taxon>Embryophyta</taxon>
        <taxon>Tracheophyta</taxon>
        <taxon>Spermatophyta</taxon>
        <taxon>Magnoliopsida</taxon>
        <taxon>eudicotyledons</taxon>
        <taxon>Gunneridae</taxon>
        <taxon>Pentapetalae</taxon>
        <taxon>Caryophyllales</taxon>
        <taxon>Chenopodiaceae</taxon>
        <taxon>Chenopodioideae</taxon>
        <taxon>Atripliceae</taxon>
        <taxon>Chenopodium</taxon>
    </lineage>
</organism>
<evidence type="ECO:0000313" key="2">
    <source>
        <dbReference type="EnsemblPlants" id="AUR62019816-RA:cds"/>
    </source>
</evidence>
<feature type="region of interest" description="Disordered" evidence="1">
    <location>
        <begin position="9"/>
        <end position="35"/>
    </location>
</feature>
<dbReference type="Gramene" id="AUR62019816-RA">
    <property type="protein sequence ID" value="AUR62019816-RA:cds"/>
    <property type="gene ID" value="AUR62019816"/>
</dbReference>
<reference evidence="2" key="2">
    <citation type="submission" date="2021-03" db="UniProtKB">
        <authorList>
            <consortium name="EnsemblPlants"/>
        </authorList>
    </citation>
    <scope>IDENTIFICATION</scope>
</reference>
<sequence length="99" mass="11073">MRIVFTAFSRASKPNNNNNSKPNYDSSSSSPDPWFLDPEVKEKEKVVDGGRYFLVYEKPNGLSSIPEVPEVCFSPEISSLVRKTMSDRFTAASTGIYCI</sequence>